<evidence type="ECO:0000313" key="8">
    <source>
        <dbReference type="Proteomes" id="UP000433945"/>
    </source>
</evidence>
<feature type="domain" description="Methylamine utilisation protein MauE" evidence="6">
    <location>
        <begin position="9"/>
        <end position="134"/>
    </location>
</feature>
<comment type="subcellular location">
    <subcellularLocation>
        <location evidence="1">Membrane</location>
        <topology evidence="1">Multi-pass membrane protein</topology>
    </subcellularLocation>
</comment>
<evidence type="ECO:0000313" key="7">
    <source>
        <dbReference type="EMBL" id="MUV04612.1"/>
    </source>
</evidence>
<dbReference type="InterPro" id="IPR009908">
    <property type="entry name" value="Methylamine_util_MauE"/>
</dbReference>
<keyword evidence="3 5" id="KW-1133">Transmembrane helix</keyword>
<dbReference type="RefSeq" id="WP_157483897.1">
    <property type="nucleotide sequence ID" value="NZ_WOWP01000053.1"/>
</dbReference>
<evidence type="ECO:0000256" key="4">
    <source>
        <dbReference type="ARBA" id="ARBA00023136"/>
    </source>
</evidence>
<feature type="transmembrane region" description="Helical" evidence="5">
    <location>
        <begin position="83"/>
        <end position="100"/>
    </location>
</feature>
<proteinExistence type="predicted"/>
<keyword evidence="8" id="KW-1185">Reference proteome</keyword>
<keyword evidence="4 5" id="KW-0472">Membrane</keyword>
<evidence type="ECO:0000256" key="2">
    <source>
        <dbReference type="ARBA" id="ARBA00022692"/>
    </source>
</evidence>
<dbReference type="EMBL" id="WOWP01000053">
    <property type="protein sequence ID" value="MUV04612.1"/>
    <property type="molecule type" value="Genomic_DNA"/>
</dbReference>
<dbReference type="Pfam" id="PF07291">
    <property type="entry name" value="MauE"/>
    <property type="match status" value="1"/>
</dbReference>
<feature type="transmembrane region" description="Helical" evidence="5">
    <location>
        <begin position="48"/>
        <end position="71"/>
    </location>
</feature>
<keyword evidence="2 5" id="KW-0812">Transmembrane</keyword>
<comment type="caution">
    <text evidence="7">The sequence shown here is derived from an EMBL/GenBank/DDBJ whole genome shotgun (WGS) entry which is preliminary data.</text>
</comment>
<accession>A0A6N8HFW3</accession>
<dbReference type="AlphaFoldDB" id="A0A6N8HFW3"/>
<evidence type="ECO:0000256" key="3">
    <source>
        <dbReference type="ARBA" id="ARBA00022989"/>
    </source>
</evidence>
<reference evidence="7 8" key="1">
    <citation type="submission" date="2019-12" db="EMBL/GenBank/DDBJ databases">
        <authorList>
            <person name="Sun J.-Q."/>
        </authorList>
    </citation>
    <scope>NUCLEOTIDE SEQUENCE [LARGE SCALE GENOMIC DNA]</scope>
    <source>
        <strain evidence="7 8">JCM 17928</strain>
    </source>
</reference>
<dbReference type="OrthoDB" id="673785at2"/>
<feature type="transmembrane region" description="Helical" evidence="5">
    <location>
        <begin position="120"/>
        <end position="139"/>
    </location>
</feature>
<sequence>MRFTDLLSKYIFSVISYFYILLFSYAAVSKLLDFENFRIQLGQSPLVSAHAGVLSFAVPIAELLIAGGLIFKHTRFISFLMGYLLMVMFSSYIYFILHYSSFVPCSCGGILEKMGWQEHLAFNIIVTLLGGIAIVTERYRRVSGLKNVKWGILLLVLIVLTAFGILSVGILFRSSESLIHKRNPFVRQFIPFSAHEQNRATLDFNSYYLAGADSLTVYLGNYTAPRYVTALDTSLIISTSFLIDIPKEISFHRSAKLSVVPPQFFLIDGHEPIVLRGRTAKWKIVEKYSPDVFFSKSAVLDSVHLMIRTRNEANGESVLAKLSLEDNAVTYYPHILERQLDGVFDTDGDLLYQSDSGTLFYLYRYRNQFITTTSEVTTNRHHTIDTNTRAKLTFATLEEKGQKKFAVPPLIVNKSVALYKNLVFVLSMQRGRFQSLKMWRATSTIDVYDRDTGVYYSSFYLYHIDHTSIRDFMVREDRLYAIAGSALVSYKLEEAITKHYH</sequence>
<evidence type="ECO:0000256" key="1">
    <source>
        <dbReference type="ARBA" id="ARBA00004141"/>
    </source>
</evidence>
<name>A0A6N8HFW3_9FLAO</name>
<dbReference type="GO" id="GO:0030416">
    <property type="term" value="P:methylamine metabolic process"/>
    <property type="evidence" value="ECO:0007669"/>
    <property type="project" value="InterPro"/>
</dbReference>
<dbReference type="GO" id="GO:0016020">
    <property type="term" value="C:membrane"/>
    <property type="evidence" value="ECO:0007669"/>
    <property type="project" value="UniProtKB-SubCell"/>
</dbReference>
<evidence type="ECO:0000259" key="6">
    <source>
        <dbReference type="Pfam" id="PF07291"/>
    </source>
</evidence>
<gene>
    <name evidence="7" type="ORF">GN157_12920</name>
</gene>
<dbReference type="Proteomes" id="UP000433945">
    <property type="component" value="Unassembled WGS sequence"/>
</dbReference>
<feature type="transmembrane region" description="Helical" evidence="5">
    <location>
        <begin position="151"/>
        <end position="172"/>
    </location>
</feature>
<evidence type="ECO:0000256" key="5">
    <source>
        <dbReference type="SAM" id="Phobius"/>
    </source>
</evidence>
<feature type="transmembrane region" description="Helical" evidence="5">
    <location>
        <begin position="7"/>
        <end position="28"/>
    </location>
</feature>
<organism evidence="7 8">
    <name type="scientific">Flavobacterium rakeshii</name>
    <dbReference type="NCBI Taxonomy" id="1038845"/>
    <lineage>
        <taxon>Bacteria</taxon>
        <taxon>Pseudomonadati</taxon>
        <taxon>Bacteroidota</taxon>
        <taxon>Flavobacteriia</taxon>
        <taxon>Flavobacteriales</taxon>
        <taxon>Flavobacteriaceae</taxon>
        <taxon>Flavobacterium</taxon>
    </lineage>
</organism>
<protein>
    <recommendedName>
        <fullName evidence="6">Methylamine utilisation protein MauE domain-containing protein</fullName>
    </recommendedName>
</protein>